<keyword evidence="2" id="KW-0503">Monooxygenase</keyword>
<reference evidence="2" key="1">
    <citation type="submission" date="2019-12" db="EMBL/GenBank/DDBJ databases">
        <title>Ruegeria JWLKs population differentiation of coral mucus and skeleton niches.</title>
        <authorList>
            <person name="Luo D."/>
        </authorList>
    </citation>
    <scope>NUCLEOTIDE SEQUENCE</scope>
    <source>
        <strain evidence="2">HKCCD6181</strain>
    </source>
</reference>
<name>A0AA90YWL2_9RHOB</name>
<dbReference type="InterPro" id="IPR011008">
    <property type="entry name" value="Dimeric_a/b-barrel"/>
</dbReference>
<evidence type="ECO:0000313" key="3">
    <source>
        <dbReference type="Proteomes" id="UP000597886"/>
    </source>
</evidence>
<dbReference type="GO" id="GO:0004497">
    <property type="term" value="F:monooxygenase activity"/>
    <property type="evidence" value="ECO:0007669"/>
    <property type="project" value="UniProtKB-KW"/>
</dbReference>
<dbReference type="Gene3D" id="3.30.70.100">
    <property type="match status" value="1"/>
</dbReference>
<accession>A0AA90YWL2</accession>
<evidence type="ECO:0000259" key="1">
    <source>
        <dbReference type="Pfam" id="PF03992"/>
    </source>
</evidence>
<dbReference type="Pfam" id="PF03992">
    <property type="entry name" value="ABM"/>
    <property type="match status" value="1"/>
</dbReference>
<organism evidence="2 3">
    <name type="scientific">Ruegeria atlantica</name>
    <dbReference type="NCBI Taxonomy" id="81569"/>
    <lineage>
        <taxon>Bacteria</taxon>
        <taxon>Pseudomonadati</taxon>
        <taxon>Pseudomonadota</taxon>
        <taxon>Alphaproteobacteria</taxon>
        <taxon>Rhodobacterales</taxon>
        <taxon>Roseobacteraceae</taxon>
        <taxon>Ruegeria</taxon>
    </lineage>
</organism>
<dbReference type="Proteomes" id="UP000597886">
    <property type="component" value="Unassembled WGS sequence"/>
</dbReference>
<protein>
    <submittedName>
        <fullName evidence="2">Antibiotic biosynthesis monooxygenase</fullName>
    </submittedName>
</protein>
<dbReference type="EMBL" id="WVRA01000001">
    <property type="protein sequence ID" value="NOE17430.1"/>
    <property type="molecule type" value="Genomic_DNA"/>
</dbReference>
<sequence length="116" mass="13081">MTNHVYWLLKLDLDLDKKDEFEALMAEMVAATLQETGARSYEWHMTGSAVHIYERYASSEDAMIHMQNFGANFAERFLALLTPVGLDVYGPAKDDLREALAPVGAVFHQQIGGFDR</sequence>
<comment type="caution">
    <text evidence="2">The sequence shown here is derived from an EMBL/GenBank/DDBJ whole genome shotgun (WGS) entry which is preliminary data.</text>
</comment>
<dbReference type="SUPFAM" id="SSF54909">
    <property type="entry name" value="Dimeric alpha+beta barrel"/>
    <property type="match status" value="1"/>
</dbReference>
<gene>
    <name evidence="2" type="ORF">GS634_04750</name>
</gene>
<evidence type="ECO:0000313" key="2">
    <source>
        <dbReference type="EMBL" id="NOE17430.1"/>
    </source>
</evidence>
<feature type="domain" description="ABM" evidence="1">
    <location>
        <begin position="12"/>
        <end position="68"/>
    </location>
</feature>
<keyword evidence="2" id="KW-0560">Oxidoreductase</keyword>
<dbReference type="InterPro" id="IPR007138">
    <property type="entry name" value="ABM_dom"/>
</dbReference>
<proteinExistence type="predicted"/>
<dbReference type="RefSeq" id="WP_171328723.1">
    <property type="nucleotide sequence ID" value="NZ_WVRA01000001.1"/>
</dbReference>
<dbReference type="AlphaFoldDB" id="A0AA90YWL2"/>